<dbReference type="Proteomes" id="UP000515156">
    <property type="component" value="Chromosome 8"/>
</dbReference>
<dbReference type="InterPro" id="IPR017942">
    <property type="entry name" value="Lipid-bd_serum_glycop_N"/>
</dbReference>
<sequence length="475" mass="51557">MLKLLCLAILLSLFLQSHGSSQCSCGTVVRVKKQAFEYVSQSQRGSLQKAIGLLEIPDYSQKIKSGGGLLNYVNGLIPNLEGIVNIAGIDILDVELPHITVNLEPSFGLQVLVETSLHIKANVLKITEVELRAGSSVHLDAGISHSSKGIPIVSVTACKSQLRDTEITLGGHNLLPPIVDILREYIRAILVDKMCMTVSNAFIGLNAELGLLGAITPVDDQVNLQYIMPSQPVITNDYMDMYMDAQYTVNDQLINLPDSTKNFSLPPDAGNSDSMVNIGFSQQYFQSMYTAMQSSGSFNIDITHEMLPEQLTVAALGSYIPEVAKQYPPSSPLQVKFSVDKSPEVTLMTKNLVVNLHCSVDICVVCELSGGKSLLNFAMELSMDVKHAFSGSKIKATPSLNGALQPNLVSSSINNSQTSASRLTPFLMNILETIILPNLHVELSTDFYLPATPNMKLVNPAMDVTSVRIHELCSS</sequence>
<dbReference type="SMART" id="SM00329">
    <property type="entry name" value="BPI2"/>
    <property type="match status" value="1"/>
</dbReference>
<reference evidence="5" key="1">
    <citation type="submission" date="2025-08" db="UniProtKB">
        <authorList>
            <consortium name="RefSeq"/>
        </authorList>
    </citation>
    <scope>IDENTIFICATION</scope>
</reference>
<feature type="domain" description="Lipid-binding serum glycoprotein N-terminal" evidence="2">
    <location>
        <begin position="30"/>
        <end position="251"/>
    </location>
</feature>
<dbReference type="Pfam" id="PF02886">
    <property type="entry name" value="LBP_BPI_CETP_C"/>
    <property type="match status" value="1"/>
</dbReference>
<dbReference type="PANTHER" id="PTHR46019:SF10">
    <property type="entry name" value="BPI FOLD-CONTAINING FAMILY B MEMBER 2"/>
    <property type="match status" value="1"/>
</dbReference>
<protein>
    <submittedName>
        <fullName evidence="5">BPI fold-containing family B member 2</fullName>
    </submittedName>
</protein>
<feature type="chain" id="PRO_5027991220" evidence="1">
    <location>
        <begin position="20"/>
        <end position="475"/>
    </location>
</feature>
<organism evidence="4 5">
    <name type="scientific">Microcaecilia unicolor</name>
    <dbReference type="NCBI Taxonomy" id="1415580"/>
    <lineage>
        <taxon>Eukaryota</taxon>
        <taxon>Metazoa</taxon>
        <taxon>Chordata</taxon>
        <taxon>Craniata</taxon>
        <taxon>Vertebrata</taxon>
        <taxon>Euteleostomi</taxon>
        <taxon>Amphibia</taxon>
        <taxon>Gymnophiona</taxon>
        <taxon>Siphonopidae</taxon>
        <taxon>Microcaecilia</taxon>
    </lineage>
</organism>
<dbReference type="SUPFAM" id="SSF55394">
    <property type="entry name" value="Bactericidal permeability-increasing protein, BPI"/>
    <property type="match status" value="2"/>
</dbReference>
<gene>
    <name evidence="5" type="primary">BPIFB2</name>
</gene>
<evidence type="ECO:0000259" key="2">
    <source>
        <dbReference type="SMART" id="SM00328"/>
    </source>
</evidence>
<dbReference type="InterPro" id="IPR001124">
    <property type="entry name" value="Lipid-bd_serum_glycop_C"/>
</dbReference>
<feature type="signal peptide" evidence="1">
    <location>
        <begin position="1"/>
        <end position="19"/>
    </location>
</feature>
<name>A0A6P7YXS6_9AMPH</name>
<dbReference type="RefSeq" id="XP_030069331.1">
    <property type="nucleotide sequence ID" value="XM_030213471.1"/>
</dbReference>
<keyword evidence="4" id="KW-1185">Reference proteome</keyword>
<evidence type="ECO:0000256" key="1">
    <source>
        <dbReference type="SAM" id="SignalP"/>
    </source>
</evidence>
<dbReference type="Gene3D" id="3.15.20.10">
    <property type="entry name" value="Bactericidal permeability-increasing protein, domain 2"/>
    <property type="match status" value="1"/>
</dbReference>
<dbReference type="OrthoDB" id="9831346at2759"/>
<evidence type="ECO:0000259" key="3">
    <source>
        <dbReference type="SMART" id="SM00329"/>
    </source>
</evidence>
<dbReference type="InterPro" id="IPR051660">
    <property type="entry name" value="BPI_fold-BPI/LBP"/>
</dbReference>
<dbReference type="KEGG" id="muo:115476897"/>
<dbReference type="FunCoup" id="A0A6P7YXS6">
    <property type="interactions" value="73"/>
</dbReference>
<dbReference type="PANTHER" id="PTHR46019">
    <property type="entry name" value="BPI FOLD-CONTAINING FAMILY B MEMBER 4-RELATED"/>
    <property type="match status" value="1"/>
</dbReference>
<evidence type="ECO:0000313" key="5">
    <source>
        <dbReference type="RefSeq" id="XP_030069331.1"/>
    </source>
</evidence>
<accession>A0A6P7YXS6</accession>
<feature type="domain" description="Lipid-binding serum glycoprotein C-terminal" evidence="3">
    <location>
        <begin position="270"/>
        <end position="473"/>
    </location>
</feature>
<evidence type="ECO:0000313" key="4">
    <source>
        <dbReference type="Proteomes" id="UP000515156"/>
    </source>
</evidence>
<proteinExistence type="predicted"/>
<dbReference type="SMART" id="SM00328">
    <property type="entry name" value="BPI1"/>
    <property type="match status" value="1"/>
</dbReference>
<keyword evidence="1" id="KW-0732">Signal</keyword>
<dbReference type="GeneID" id="115476897"/>
<dbReference type="InParanoid" id="A0A6P7YXS6"/>
<dbReference type="GO" id="GO:0008289">
    <property type="term" value="F:lipid binding"/>
    <property type="evidence" value="ECO:0007669"/>
    <property type="project" value="InterPro"/>
</dbReference>
<dbReference type="Pfam" id="PF01273">
    <property type="entry name" value="LBP_BPI_CETP"/>
    <property type="match status" value="1"/>
</dbReference>
<dbReference type="AlphaFoldDB" id="A0A6P7YXS6"/>
<dbReference type="Gene3D" id="3.15.10.10">
    <property type="entry name" value="Bactericidal permeability-increasing protein, domain 1"/>
    <property type="match status" value="1"/>
</dbReference>
<dbReference type="CTD" id="80341"/>
<dbReference type="InterPro" id="IPR017943">
    <property type="entry name" value="Bactericidal_perm-incr_a/b_dom"/>
</dbReference>